<organism evidence="2 3">
    <name type="scientific">Coraliomargarita sinensis</name>
    <dbReference type="NCBI Taxonomy" id="2174842"/>
    <lineage>
        <taxon>Bacteria</taxon>
        <taxon>Pseudomonadati</taxon>
        <taxon>Verrucomicrobiota</taxon>
        <taxon>Opitutia</taxon>
        <taxon>Puniceicoccales</taxon>
        <taxon>Coraliomargaritaceae</taxon>
        <taxon>Coraliomargarita</taxon>
    </lineage>
</organism>
<dbReference type="AlphaFoldDB" id="A0A317ZGS2"/>
<evidence type="ECO:0000256" key="1">
    <source>
        <dbReference type="SAM" id="SignalP"/>
    </source>
</evidence>
<evidence type="ECO:0000313" key="2">
    <source>
        <dbReference type="EMBL" id="PXA03433.1"/>
    </source>
</evidence>
<sequence>MPKLPALFLLSLVLSGALSAAEKHLFILSGQSNMAALKPELSFTPAVEAEFGAENVTVVKDAQNGAAIRSWYEGTTNTRTSGRSRESWPLAWATNTGI</sequence>
<comment type="caution">
    <text evidence="2">The sequence shown here is derived from an EMBL/GenBank/DDBJ whole genome shotgun (WGS) entry which is preliminary data.</text>
</comment>
<accession>A0A317ZGS2</accession>
<keyword evidence="1" id="KW-0732">Signal</keyword>
<keyword evidence="3" id="KW-1185">Reference proteome</keyword>
<evidence type="ECO:0000313" key="3">
    <source>
        <dbReference type="Proteomes" id="UP000247099"/>
    </source>
</evidence>
<gene>
    <name evidence="2" type="ORF">DDZ13_12120</name>
</gene>
<feature type="chain" id="PRO_5016323988" description="Sialate O-acetylesterase domain-containing protein" evidence="1">
    <location>
        <begin position="21"/>
        <end position="98"/>
    </location>
</feature>
<name>A0A317ZGS2_9BACT</name>
<dbReference type="RefSeq" id="WP_110131721.1">
    <property type="nucleotide sequence ID" value="NZ_QHJQ01000009.1"/>
</dbReference>
<reference evidence="2 3" key="1">
    <citation type="submission" date="2018-05" db="EMBL/GenBank/DDBJ databases">
        <title>Coraliomargarita sinensis sp. nov., isolated from a marine solar saltern.</title>
        <authorList>
            <person name="Zhou L.Y."/>
        </authorList>
    </citation>
    <scope>NUCLEOTIDE SEQUENCE [LARGE SCALE GENOMIC DNA]</scope>
    <source>
        <strain evidence="2 3">WN38</strain>
    </source>
</reference>
<feature type="signal peptide" evidence="1">
    <location>
        <begin position="1"/>
        <end position="20"/>
    </location>
</feature>
<dbReference type="Proteomes" id="UP000247099">
    <property type="component" value="Unassembled WGS sequence"/>
</dbReference>
<dbReference type="EMBL" id="QHJQ01000009">
    <property type="protein sequence ID" value="PXA03433.1"/>
    <property type="molecule type" value="Genomic_DNA"/>
</dbReference>
<protein>
    <recommendedName>
        <fullName evidence="4">Sialate O-acetylesterase domain-containing protein</fullName>
    </recommendedName>
</protein>
<dbReference type="InParanoid" id="A0A317ZGS2"/>
<proteinExistence type="predicted"/>
<dbReference type="OrthoDB" id="248184at2"/>
<dbReference type="SUPFAM" id="SSF52266">
    <property type="entry name" value="SGNH hydrolase"/>
    <property type="match status" value="1"/>
</dbReference>
<evidence type="ECO:0008006" key="4">
    <source>
        <dbReference type="Google" id="ProtNLM"/>
    </source>
</evidence>